<feature type="region of interest" description="Disordered" evidence="1">
    <location>
        <begin position="17"/>
        <end position="70"/>
    </location>
</feature>
<dbReference type="EnsemblMetazoa" id="tetur05g04470.1">
    <property type="protein sequence ID" value="tetur05g04470.1"/>
    <property type="gene ID" value="tetur05g04470"/>
</dbReference>
<dbReference type="EMBL" id="CAEY01001581">
    <property type="status" value="NOT_ANNOTATED_CDS"/>
    <property type="molecule type" value="Genomic_DNA"/>
</dbReference>
<accession>T1K4Z6</accession>
<reference evidence="2" key="2">
    <citation type="submission" date="2015-06" db="UniProtKB">
        <authorList>
            <consortium name="EnsemblMetazoa"/>
        </authorList>
    </citation>
    <scope>IDENTIFICATION</scope>
</reference>
<evidence type="ECO:0000313" key="3">
    <source>
        <dbReference type="Proteomes" id="UP000015104"/>
    </source>
</evidence>
<proteinExistence type="predicted"/>
<feature type="compositionally biased region" description="Polar residues" evidence="1">
    <location>
        <begin position="30"/>
        <end position="52"/>
    </location>
</feature>
<name>T1K4Z6_TETUR</name>
<dbReference type="AlphaFoldDB" id="T1K4Z6"/>
<evidence type="ECO:0000256" key="1">
    <source>
        <dbReference type="SAM" id="MobiDB-lite"/>
    </source>
</evidence>
<organism evidence="2 3">
    <name type="scientific">Tetranychus urticae</name>
    <name type="common">Two-spotted spider mite</name>
    <dbReference type="NCBI Taxonomy" id="32264"/>
    <lineage>
        <taxon>Eukaryota</taxon>
        <taxon>Metazoa</taxon>
        <taxon>Ecdysozoa</taxon>
        <taxon>Arthropoda</taxon>
        <taxon>Chelicerata</taxon>
        <taxon>Arachnida</taxon>
        <taxon>Acari</taxon>
        <taxon>Acariformes</taxon>
        <taxon>Trombidiformes</taxon>
        <taxon>Prostigmata</taxon>
        <taxon>Eleutherengona</taxon>
        <taxon>Raphignathae</taxon>
        <taxon>Tetranychoidea</taxon>
        <taxon>Tetranychidae</taxon>
        <taxon>Tetranychus</taxon>
    </lineage>
</organism>
<sequence length="112" mass="12029">MCGSLAIITLQSKGKSIGNSAHSMRVPSEAKQNFTTDAQTESKSTLQINNEAATDRPKNGAKITGGPANQVQAVTDSLTTEEPRNVRLPPCCKRWNPDAMNQEIILSSIGLF</sequence>
<reference evidence="3" key="1">
    <citation type="submission" date="2011-08" db="EMBL/GenBank/DDBJ databases">
        <authorList>
            <person name="Rombauts S."/>
        </authorList>
    </citation>
    <scope>NUCLEOTIDE SEQUENCE</scope>
    <source>
        <strain evidence="3">London</strain>
    </source>
</reference>
<dbReference type="Proteomes" id="UP000015104">
    <property type="component" value="Unassembled WGS sequence"/>
</dbReference>
<dbReference type="HOGENOM" id="CLU_2149044_0_0_1"/>
<protein>
    <submittedName>
        <fullName evidence="2">Uncharacterized protein</fullName>
    </submittedName>
</protein>
<keyword evidence="3" id="KW-1185">Reference proteome</keyword>
<evidence type="ECO:0000313" key="2">
    <source>
        <dbReference type="EnsemblMetazoa" id="tetur05g04470.1"/>
    </source>
</evidence>